<dbReference type="EMBL" id="QFBC01000020">
    <property type="protein sequence ID" value="PWE52762.1"/>
    <property type="molecule type" value="Genomic_DNA"/>
</dbReference>
<dbReference type="RefSeq" id="WP_109461662.1">
    <property type="nucleotide sequence ID" value="NZ_QFBC01000020.1"/>
</dbReference>
<dbReference type="Pfam" id="PF19551">
    <property type="entry name" value="DUF6074"/>
    <property type="match status" value="1"/>
</dbReference>
<proteinExistence type="predicted"/>
<keyword evidence="2" id="KW-1185">Reference proteome</keyword>
<dbReference type="AlphaFoldDB" id="A0A2U2DHI7"/>
<organism evidence="1 2">
    <name type="scientific">Metarhizobium album</name>
    <dbReference type="NCBI Taxonomy" id="2182425"/>
    <lineage>
        <taxon>Bacteria</taxon>
        <taxon>Pseudomonadati</taxon>
        <taxon>Pseudomonadota</taxon>
        <taxon>Alphaproteobacteria</taxon>
        <taxon>Hyphomicrobiales</taxon>
        <taxon>Rhizobiaceae</taxon>
        <taxon>Metarhizobium</taxon>
    </lineage>
</organism>
<sequence length="110" mass="12398">MQHDDLPLFAYVPPVKIIPFPALKRVGQAKKIAEQLAKARTQREADHILSRSVQAYSRQMSSARVAEPDIARETLDFLTLIHAQCLKLRARWRPSLPRQSDGTDNPRGAA</sequence>
<evidence type="ECO:0000313" key="2">
    <source>
        <dbReference type="Proteomes" id="UP000245252"/>
    </source>
</evidence>
<dbReference type="InterPro" id="IPR045720">
    <property type="entry name" value="DUF6074"/>
</dbReference>
<name>A0A2U2DHI7_9HYPH</name>
<accession>A0A2U2DHI7</accession>
<protein>
    <submittedName>
        <fullName evidence="1">Uncharacterized protein</fullName>
    </submittedName>
</protein>
<dbReference type="OrthoDB" id="8117239at2"/>
<evidence type="ECO:0000313" key="1">
    <source>
        <dbReference type="EMBL" id="PWE52762.1"/>
    </source>
</evidence>
<comment type="caution">
    <text evidence="1">The sequence shown here is derived from an EMBL/GenBank/DDBJ whole genome shotgun (WGS) entry which is preliminary data.</text>
</comment>
<gene>
    <name evidence="1" type="ORF">DEM27_28570</name>
</gene>
<dbReference type="Proteomes" id="UP000245252">
    <property type="component" value="Unassembled WGS sequence"/>
</dbReference>
<reference evidence="1 2" key="1">
    <citation type="submission" date="2018-05" db="EMBL/GenBank/DDBJ databases">
        <title>The draft genome of strain NS-104.</title>
        <authorList>
            <person name="Hang P."/>
            <person name="Jiang J."/>
        </authorList>
    </citation>
    <scope>NUCLEOTIDE SEQUENCE [LARGE SCALE GENOMIC DNA]</scope>
    <source>
        <strain evidence="1 2">NS-104</strain>
    </source>
</reference>